<dbReference type="GO" id="GO:0006354">
    <property type="term" value="P:DNA-templated transcription elongation"/>
    <property type="evidence" value="ECO:0007669"/>
    <property type="project" value="InterPro"/>
</dbReference>
<dbReference type="InterPro" id="IPR036735">
    <property type="entry name" value="NGN_dom_sf"/>
</dbReference>
<dbReference type="NCBIfam" id="NF033644">
    <property type="entry name" value="antiterm_UpxY"/>
    <property type="match status" value="1"/>
</dbReference>
<gene>
    <name evidence="3" type="ORF">DXB65_15910</name>
</gene>
<name>A0A3E5B6H6_9BACE</name>
<evidence type="ECO:0000256" key="1">
    <source>
        <dbReference type="ARBA" id="ARBA00023163"/>
    </source>
</evidence>
<evidence type="ECO:0000313" key="3">
    <source>
        <dbReference type="EMBL" id="RGN33220.1"/>
    </source>
</evidence>
<dbReference type="CDD" id="cd09895">
    <property type="entry name" value="NGN_SP_UpxY"/>
    <property type="match status" value="1"/>
</dbReference>
<feature type="domain" description="NusG-like N-terminal" evidence="2">
    <location>
        <begin position="10"/>
        <end position="102"/>
    </location>
</feature>
<dbReference type="Gene3D" id="3.30.70.940">
    <property type="entry name" value="NusG, N-terminal domain"/>
    <property type="match status" value="1"/>
</dbReference>
<sequence>MEADKDSEIWYAMRATYRREPDAMRLLEKENLGCFVPMQYKISIKKGKKVRVLVPVVHNLLFVHARPSELKRVKSQVAYLQYITDTRSGQKIIIPDNEMQRFIAVAGSYSDHLLYFQPDELNLSKGTKVRIIGGDFEGQEGIFLKVKGARDRRVVIAIQGVIAVAMTTIHPNLIEVIK</sequence>
<dbReference type="InterPro" id="IPR006645">
    <property type="entry name" value="NGN-like_dom"/>
</dbReference>
<proteinExistence type="predicted"/>
<organism evidence="3 4">
    <name type="scientific">Bacteroides oleiciplenus</name>
    <dbReference type="NCBI Taxonomy" id="626931"/>
    <lineage>
        <taxon>Bacteria</taxon>
        <taxon>Pseudomonadati</taxon>
        <taxon>Bacteroidota</taxon>
        <taxon>Bacteroidia</taxon>
        <taxon>Bacteroidales</taxon>
        <taxon>Bacteroidaceae</taxon>
        <taxon>Bacteroides</taxon>
    </lineage>
</organism>
<dbReference type="InterPro" id="IPR008991">
    <property type="entry name" value="Translation_prot_SH3-like_sf"/>
</dbReference>
<dbReference type="Proteomes" id="UP000260983">
    <property type="component" value="Unassembled WGS sequence"/>
</dbReference>
<dbReference type="EMBL" id="QSUL01000011">
    <property type="protein sequence ID" value="RGN33220.1"/>
    <property type="molecule type" value="Genomic_DNA"/>
</dbReference>
<accession>A0A3E5B6H6</accession>
<evidence type="ECO:0000313" key="4">
    <source>
        <dbReference type="Proteomes" id="UP000260983"/>
    </source>
</evidence>
<dbReference type="SUPFAM" id="SSF50104">
    <property type="entry name" value="Translation proteins SH3-like domain"/>
    <property type="match status" value="1"/>
</dbReference>
<comment type="caution">
    <text evidence="3">The sequence shown here is derived from an EMBL/GenBank/DDBJ whole genome shotgun (WGS) entry which is preliminary data.</text>
</comment>
<dbReference type="Pfam" id="PF02357">
    <property type="entry name" value="NusG"/>
    <property type="match status" value="1"/>
</dbReference>
<keyword evidence="1" id="KW-0804">Transcription</keyword>
<evidence type="ECO:0000259" key="2">
    <source>
        <dbReference type="Pfam" id="PF02357"/>
    </source>
</evidence>
<reference evidence="3 4" key="1">
    <citation type="submission" date="2018-08" db="EMBL/GenBank/DDBJ databases">
        <title>A genome reference for cultivated species of the human gut microbiota.</title>
        <authorList>
            <person name="Zou Y."/>
            <person name="Xue W."/>
            <person name="Luo G."/>
        </authorList>
    </citation>
    <scope>NUCLEOTIDE SEQUENCE [LARGE SCALE GENOMIC DNA]</scope>
    <source>
        <strain evidence="3 4">OM05-15BH</strain>
    </source>
</reference>
<protein>
    <submittedName>
        <fullName evidence="3">UpxY family transcription antiterminator</fullName>
    </submittedName>
</protein>
<dbReference type="SUPFAM" id="SSF82679">
    <property type="entry name" value="N-utilization substance G protein NusG, N-terminal domain"/>
    <property type="match status" value="1"/>
</dbReference>
<dbReference type="AlphaFoldDB" id="A0A3E5B6H6"/>
<dbReference type="RefSeq" id="WP_117724841.1">
    <property type="nucleotide sequence ID" value="NZ_QSUL01000011.1"/>
</dbReference>